<evidence type="ECO:0000313" key="8">
    <source>
        <dbReference type="Proteomes" id="UP000541444"/>
    </source>
</evidence>
<sequence>MSYFPVSAMGEAASNASSDYGLSFGKKIYFEDVCIGVSVKSSGGSSSVSPEEEEEEDQVITVAVPAPTARKGGGGGRGGLSQQQQQQQTPRCQVEGCNLDLSSVKAYYSRHKVCGVHSKSPMVIVGGIEQRFCQQCSRYKEYQFNNGKWVPLRWSGVYYEDRSTLLRLCIWCRGMDLNRFHQLPEFDQGKRSCRRRLAGHNERRRKPPPGALFSSRYGRLTSSLQGQILYIEIVTVIMVHRLTKTSMRNTWLGSENSGENSVQCLGSEITALATNCWPNQVVNGETVEIYQSHIGHVNPCNLRENGRGGILMDFTTYPRLSGRDPWPSVRAGNWVSPANHQRTSASHERTSANSLPAYVTSHPYLQGGTLISESKVPPIPGECFAGVSDSDCALSLLSNQPWCSRNQPFMNDEGTGMGSMVNNFTSSSPWSFKENEASGSSSLSYEMPRSFGLRHSVNSQFTGELELAQHSELVNSRAYCPPNNQMHHWSL</sequence>
<dbReference type="Gene3D" id="4.10.1100.10">
    <property type="entry name" value="Transcription factor, SBP-box domain"/>
    <property type="match status" value="1"/>
</dbReference>
<dbReference type="Pfam" id="PF03110">
    <property type="entry name" value="SBP"/>
    <property type="match status" value="2"/>
</dbReference>
<dbReference type="InterPro" id="IPR036893">
    <property type="entry name" value="SBP_sf"/>
</dbReference>
<dbReference type="Proteomes" id="UP000541444">
    <property type="component" value="Unassembled WGS sequence"/>
</dbReference>
<evidence type="ECO:0000256" key="3">
    <source>
        <dbReference type="ARBA" id="ARBA00022833"/>
    </source>
</evidence>
<proteinExistence type="predicted"/>
<evidence type="ECO:0000259" key="6">
    <source>
        <dbReference type="PROSITE" id="PS51141"/>
    </source>
</evidence>
<keyword evidence="2 4" id="KW-0863">Zinc-finger</keyword>
<dbReference type="EMBL" id="JACGCM010001219">
    <property type="protein sequence ID" value="KAF6158782.1"/>
    <property type="molecule type" value="Genomic_DNA"/>
</dbReference>
<evidence type="ECO:0000256" key="2">
    <source>
        <dbReference type="ARBA" id="ARBA00022771"/>
    </source>
</evidence>
<dbReference type="InterPro" id="IPR004333">
    <property type="entry name" value="SBP_dom"/>
</dbReference>
<evidence type="ECO:0000256" key="5">
    <source>
        <dbReference type="SAM" id="MobiDB-lite"/>
    </source>
</evidence>
<evidence type="ECO:0000313" key="7">
    <source>
        <dbReference type="EMBL" id="KAF6158782.1"/>
    </source>
</evidence>
<accession>A0A7J7MVF6</accession>
<name>A0A7J7MVF6_9MAGN</name>
<keyword evidence="1" id="KW-0479">Metal-binding</keyword>
<feature type="domain" description="SBP-type" evidence="6">
    <location>
        <begin position="89"/>
        <end position="207"/>
    </location>
</feature>
<dbReference type="SUPFAM" id="SSF103612">
    <property type="entry name" value="SBT domain"/>
    <property type="match status" value="2"/>
</dbReference>
<keyword evidence="8" id="KW-1185">Reference proteome</keyword>
<dbReference type="PROSITE" id="PS51141">
    <property type="entry name" value="ZF_SBP"/>
    <property type="match status" value="1"/>
</dbReference>
<dbReference type="AlphaFoldDB" id="A0A7J7MVF6"/>
<evidence type="ECO:0000256" key="1">
    <source>
        <dbReference type="ARBA" id="ARBA00022723"/>
    </source>
</evidence>
<feature type="region of interest" description="Disordered" evidence="5">
    <location>
        <begin position="66"/>
        <end position="85"/>
    </location>
</feature>
<reference evidence="7 8" key="1">
    <citation type="journal article" date="2020" name="IScience">
        <title>Genome Sequencing of the Endangered Kingdonia uniflora (Circaeasteraceae, Ranunculales) Reveals Potential Mechanisms of Evolutionary Specialization.</title>
        <authorList>
            <person name="Sun Y."/>
            <person name="Deng T."/>
            <person name="Zhang A."/>
            <person name="Moore M.J."/>
            <person name="Landis J.B."/>
            <person name="Lin N."/>
            <person name="Zhang H."/>
            <person name="Zhang X."/>
            <person name="Huang J."/>
            <person name="Zhang X."/>
            <person name="Sun H."/>
            <person name="Wang H."/>
        </authorList>
    </citation>
    <scope>NUCLEOTIDE SEQUENCE [LARGE SCALE GENOMIC DNA]</scope>
    <source>
        <strain evidence="7">TB1705</strain>
        <tissue evidence="7">Leaf</tissue>
    </source>
</reference>
<keyword evidence="3" id="KW-0862">Zinc</keyword>
<dbReference type="InterPro" id="IPR044817">
    <property type="entry name" value="SBP-like"/>
</dbReference>
<evidence type="ECO:0000256" key="4">
    <source>
        <dbReference type="PROSITE-ProRule" id="PRU00470"/>
    </source>
</evidence>
<dbReference type="PANTHER" id="PTHR31251:SF226">
    <property type="entry name" value="SQUAMOSA PROMOTER-BINDING-LIKE PROTEIN 6"/>
    <property type="match status" value="1"/>
</dbReference>
<gene>
    <name evidence="7" type="ORF">GIB67_040296</name>
</gene>
<dbReference type="PANTHER" id="PTHR31251">
    <property type="entry name" value="SQUAMOSA PROMOTER-BINDING-LIKE PROTEIN 4"/>
    <property type="match status" value="1"/>
</dbReference>
<dbReference type="OrthoDB" id="514967at2759"/>
<organism evidence="7 8">
    <name type="scientific">Kingdonia uniflora</name>
    <dbReference type="NCBI Taxonomy" id="39325"/>
    <lineage>
        <taxon>Eukaryota</taxon>
        <taxon>Viridiplantae</taxon>
        <taxon>Streptophyta</taxon>
        <taxon>Embryophyta</taxon>
        <taxon>Tracheophyta</taxon>
        <taxon>Spermatophyta</taxon>
        <taxon>Magnoliopsida</taxon>
        <taxon>Ranunculales</taxon>
        <taxon>Circaeasteraceae</taxon>
        <taxon>Kingdonia</taxon>
    </lineage>
</organism>
<protein>
    <recommendedName>
        <fullName evidence="6">SBP-type domain-containing protein</fullName>
    </recommendedName>
</protein>
<dbReference type="GO" id="GO:0008270">
    <property type="term" value="F:zinc ion binding"/>
    <property type="evidence" value="ECO:0007669"/>
    <property type="project" value="UniProtKB-KW"/>
</dbReference>
<dbReference type="GO" id="GO:0003677">
    <property type="term" value="F:DNA binding"/>
    <property type="evidence" value="ECO:0007669"/>
    <property type="project" value="InterPro"/>
</dbReference>
<dbReference type="GO" id="GO:0005634">
    <property type="term" value="C:nucleus"/>
    <property type="evidence" value="ECO:0007669"/>
    <property type="project" value="InterPro"/>
</dbReference>
<comment type="caution">
    <text evidence="7">The sequence shown here is derived from an EMBL/GenBank/DDBJ whole genome shotgun (WGS) entry which is preliminary data.</text>
</comment>